<evidence type="ECO:0000256" key="6">
    <source>
        <dbReference type="ARBA" id="ARBA00022839"/>
    </source>
</evidence>
<feature type="coiled-coil region" evidence="10">
    <location>
        <begin position="702"/>
        <end position="729"/>
    </location>
</feature>
<evidence type="ECO:0000256" key="1">
    <source>
        <dbReference type="ARBA" id="ARBA00022722"/>
    </source>
</evidence>
<dbReference type="SUPFAM" id="SSF52540">
    <property type="entry name" value="P-loop containing nucleoside triphosphate hydrolases"/>
    <property type="match status" value="1"/>
</dbReference>
<dbReference type="CDD" id="cd06127">
    <property type="entry name" value="DEDDh"/>
    <property type="match status" value="1"/>
</dbReference>
<dbReference type="GO" id="GO:0043138">
    <property type="term" value="F:3'-5' DNA helicase activity"/>
    <property type="evidence" value="ECO:0007669"/>
    <property type="project" value="TreeGrafter"/>
</dbReference>
<dbReference type="KEGG" id="mgal:NCTC10186_00067"/>
<dbReference type="Gene3D" id="3.40.50.300">
    <property type="entry name" value="P-loop containing nucleotide triphosphate hydrolases"/>
    <property type="match status" value="2"/>
</dbReference>
<protein>
    <submittedName>
        <fullName evidence="12">Superfamily I DNA and RNA helicases</fullName>
    </submittedName>
</protein>
<evidence type="ECO:0000256" key="7">
    <source>
        <dbReference type="ARBA" id="ARBA00022840"/>
    </source>
</evidence>
<dbReference type="PANTHER" id="PTHR11070">
    <property type="entry name" value="UVRD / RECB / PCRA DNA HELICASE FAMILY MEMBER"/>
    <property type="match status" value="1"/>
</dbReference>
<dbReference type="Pfam" id="PF00929">
    <property type="entry name" value="RNase_T"/>
    <property type="match status" value="1"/>
</dbReference>
<keyword evidence="7" id="KW-0067">ATP-binding</keyword>
<feature type="domain" description="Exonuclease" evidence="11">
    <location>
        <begin position="774"/>
        <end position="939"/>
    </location>
</feature>
<organism evidence="12 13">
    <name type="scientific">Mycoplasmopsis gallopavonis</name>
    <dbReference type="NCBI Taxonomy" id="76629"/>
    <lineage>
        <taxon>Bacteria</taxon>
        <taxon>Bacillati</taxon>
        <taxon>Mycoplasmatota</taxon>
        <taxon>Mycoplasmoidales</taxon>
        <taxon>Metamycoplasmataceae</taxon>
        <taxon>Mycoplasmopsis</taxon>
    </lineage>
</organism>
<keyword evidence="8" id="KW-0238">DNA-binding</keyword>
<accession>A0A449AYJ8</accession>
<keyword evidence="9" id="KW-0234">DNA repair</keyword>
<dbReference type="InterPro" id="IPR011604">
    <property type="entry name" value="PDDEXK-like_dom_sf"/>
</dbReference>
<evidence type="ECO:0000256" key="4">
    <source>
        <dbReference type="ARBA" id="ARBA00022801"/>
    </source>
</evidence>
<dbReference type="OrthoDB" id="387566at2"/>
<dbReference type="SMART" id="SM00479">
    <property type="entry name" value="EXOIII"/>
    <property type="match status" value="1"/>
</dbReference>
<dbReference type="RefSeq" id="WP_119572148.1">
    <property type="nucleotide sequence ID" value="NZ_LR215031.1"/>
</dbReference>
<keyword evidence="5 12" id="KW-0347">Helicase</keyword>
<dbReference type="Gene3D" id="3.30.420.10">
    <property type="entry name" value="Ribonuclease H-like superfamily/Ribonuclease H"/>
    <property type="match status" value="1"/>
</dbReference>
<dbReference type="EMBL" id="LR215031">
    <property type="protein sequence ID" value="VEU72603.1"/>
    <property type="molecule type" value="Genomic_DNA"/>
</dbReference>
<name>A0A449AYJ8_9BACT</name>
<dbReference type="InterPro" id="IPR027417">
    <property type="entry name" value="P-loop_NTPase"/>
</dbReference>
<evidence type="ECO:0000259" key="11">
    <source>
        <dbReference type="SMART" id="SM00479"/>
    </source>
</evidence>
<dbReference type="GO" id="GO:0005524">
    <property type="term" value="F:ATP binding"/>
    <property type="evidence" value="ECO:0007669"/>
    <property type="project" value="UniProtKB-KW"/>
</dbReference>
<keyword evidence="10" id="KW-0175">Coiled coil</keyword>
<evidence type="ECO:0000256" key="2">
    <source>
        <dbReference type="ARBA" id="ARBA00022741"/>
    </source>
</evidence>
<dbReference type="GO" id="GO:0000725">
    <property type="term" value="P:recombinational repair"/>
    <property type="evidence" value="ECO:0007669"/>
    <property type="project" value="TreeGrafter"/>
</dbReference>
<dbReference type="InterPro" id="IPR036397">
    <property type="entry name" value="RNaseH_sf"/>
</dbReference>
<dbReference type="Proteomes" id="UP000289862">
    <property type="component" value="Chromosome"/>
</dbReference>
<dbReference type="InterPro" id="IPR014017">
    <property type="entry name" value="DNA_helicase_UvrD-like_C"/>
</dbReference>
<sequence length="965" mass="113353">MVNASVEQLKVIEAINKGKNIKINAVAGSGKTTTSLLIAQFFPEKRILLFTYNRKLMDETNERIQSRGLTNISAITIHAFATRAYGIESRDDQGLIQIIKQDVSPRLNSNINYDLIIIDESQDLTPIYYSFLKKTLSHNLNQDYQLIVLGDEKQCIYGFLGADSRFLTLAPQIFQNNREWTEIQLKKSYRLGMYIANFINDIFYQKPIVTYGNLQASSKVNYYITSFNDYNNIWKIVNIIYNKIISYGPENVFILSPSVDEKNTKTIQRLLIEKDEKENGIQTIFFYNTNNELDREIDPELMKNKVVFSTFHQTKGLERDFVFVLHFDQSFYRHFATDIADDFAPNISYVALTRAKKELWLVHDKDFKLMNWIDPNRLYNHKSVIFWNKDLIEFQNTKEIPKDEFNDLSASKLIKFLDYQIENNIRSKIKISPFESLASKFSVHDFENINTKIYIRHKNKEIKEEVSYITGSLVTIALMIKKDPQSYLHQLNDLISWRENRKSFKDRIRLSSETKNKISQILESLINNNYTIQNLLYLALIQYVLKTGIVAPLTQIPYESLNWISQYEIEALLALANQFLSTNTEYEVRFEHLYNENTTLVGIIDAIDHDNKVIYEFKFVQDISPLHFAQLAIYKYLANKEDSSKYQDYKFVLYNLRNNIAYQLDLTNEVVNEIIEILVQNKLNNQEAQKNLDSEFVDSCLNESLELIVNDLNQQIKKINKLLKMKQKVTLLSDENNYKFFSKELFSKNTFALQIKKHKNAKEFLLNWDLKNFKIVFLDFETWNFQDTPVEIALISFMKNTLIGWYDLYINPDGGTINLQSKLIANVDEEKVKNASFFPEIWKEINHLFNGEYIIVGHNILSFDSHVLRKILARYNLKTENFIMIDTWHLFKYLNKNPKGNSQEELANKYKIKYNAHNALADVHALYEIVIAKFGSLENFLNYVKENINNSKFARYYNEQSRKKK</sequence>
<dbReference type="Gene3D" id="3.90.320.10">
    <property type="match status" value="1"/>
</dbReference>
<keyword evidence="2" id="KW-0547">Nucleotide-binding</keyword>
<evidence type="ECO:0000256" key="9">
    <source>
        <dbReference type="ARBA" id="ARBA00023204"/>
    </source>
</evidence>
<dbReference type="InterPro" id="IPR012337">
    <property type="entry name" value="RNaseH-like_sf"/>
</dbReference>
<evidence type="ECO:0000313" key="13">
    <source>
        <dbReference type="Proteomes" id="UP000289862"/>
    </source>
</evidence>
<evidence type="ECO:0000256" key="8">
    <source>
        <dbReference type="ARBA" id="ARBA00023125"/>
    </source>
</evidence>
<dbReference type="SUPFAM" id="SSF53098">
    <property type="entry name" value="Ribonuclease H-like"/>
    <property type="match status" value="1"/>
</dbReference>
<dbReference type="Pfam" id="PF13245">
    <property type="entry name" value="AAA_19"/>
    <property type="match status" value="1"/>
</dbReference>
<dbReference type="Pfam" id="PF13361">
    <property type="entry name" value="UvrD_C"/>
    <property type="match status" value="1"/>
</dbReference>
<dbReference type="GO" id="GO:0003677">
    <property type="term" value="F:DNA binding"/>
    <property type="evidence" value="ECO:0007669"/>
    <property type="project" value="UniProtKB-KW"/>
</dbReference>
<dbReference type="PANTHER" id="PTHR11070:SF2">
    <property type="entry name" value="ATP-DEPENDENT DNA HELICASE SRS2"/>
    <property type="match status" value="1"/>
</dbReference>
<dbReference type="AlphaFoldDB" id="A0A449AYJ8"/>
<evidence type="ECO:0000256" key="5">
    <source>
        <dbReference type="ARBA" id="ARBA00022806"/>
    </source>
</evidence>
<keyword evidence="4" id="KW-0378">Hydrolase</keyword>
<dbReference type="GO" id="GO:0004527">
    <property type="term" value="F:exonuclease activity"/>
    <property type="evidence" value="ECO:0007669"/>
    <property type="project" value="UniProtKB-KW"/>
</dbReference>
<evidence type="ECO:0000313" key="12">
    <source>
        <dbReference type="EMBL" id="VEU72603.1"/>
    </source>
</evidence>
<proteinExistence type="predicted"/>
<dbReference type="InterPro" id="IPR000212">
    <property type="entry name" value="DNA_helicase_UvrD/REP"/>
</dbReference>
<evidence type="ECO:0000256" key="3">
    <source>
        <dbReference type="ARBA" id="ARBA00022763"/>
    </source>
</evidence>
<keyword evidence="3" id="KW-0227">DNA damage</keyword>
<dbReference type="InterPro" id="IPR013520">
    <property type="entry name" value="Ribonucl_H"/>
</dbReference>
<gene>
    <name evidence="12" type="ORF">NCTC10186_00067</name>
</gene>
<keyword evidence="1" id="KW-0540">Nuclease</keyword>
<keyword evidence="13" id="KW-1185">Reference proteome</keyword>
<keyword evidence="6" id="KW-0269">Exonuclease</keyword>
<evidence type="ECO:0000256" key="10">
    <source>
        <dbReference type="SAM" id="Coils"/>
    </source>
</evidence>
<reference evidence="12 13" key="1">
    <citation type="submission" date="2019-01" db="EMBL/GenBank/DDBJ databases">
        <authorList>
            <consortium name="Pathogen Informatics"/>
        </authorList>
    </citation>
    <scope>NUCLEOTIDE SEQUENCE [LARGE SCALE GENOMIC DNA]</scope>
    <source>
        <strain evidence="12 13">NCTC10186</strain>
    </source>
</reference>